<name>A0A1I1GWZ7_9LACT</name>
<dbReference type="GO" id="GO:0006281">
    <property type="term" value="P:DNA repair"/>
    <property type="evidence" value="ECO:0007669"/>
    <property type="project" value="UniProtKB-KW"/>
</dbReference>
<dbReference type="CDD" id="cd03241">
    <property type="entry name" value="ABC_RecN"/>
    <property type="match status" value="2"/>
</dbReference>
<dbReference type="Pfam" id="PF02463">
    <property type="entry name" value="SMC_N"/>
    <property type="match status" value="1"/>
</dbReference>
<proteinExistence type="inferred from homology"/>
<dbReference type="GO" id="GO:0005524">
    <property type="term" value="F:ATP binding"/>
    <property type="evidence" value="ECO:0007669"/>
    <property type="project" value="UniProtKB-KW"/>
</dbReference>
<keyword evidence="13" id="KW-1185">Reference proteome</keyword>
<sequence length="566" mass="63704">MLESLRIKNFAIIEELKLDFKEGMTVLTGETGAGKSIIIDAVGLLAGGRGSTEFVRFGAKKCVLEGEFGFRPSAELLNLLSQHEIEHEADTLLIQREIFASGRTVCRINGSIVTIAVLKEIGSHLIDIHGQNEHQELMVTENHSHLLDYFGPKELLKLKKDYQKVFHDFKQLTKEREQWVFNEQELAQRLDILRYQVDEIEAAQLHPKEEEELLEEEKKLANHQAIVEALSSSYAALQGEEYSGLDSVGQAMEKMAAVENIDESFKQIAESLSTAFFQLQEAASDIYSELDGLEYDEERLNEIETRLNFIQQLKRKYGNSVEAILDHFEKSEKELKKLENREEQVDGLSKKIKTAQTEARKLAEKLSVLRKETAVVLENSIQEQLKELYMEKVKFQVAFKGSEAADPVLTEQGIDKIEFFVSTNPGEPLKALSKVASGGELSRMMLAMKTIFSQSQGITSIIFDEVDTGVSGRVAQAIADKIYSVAKHSQVLCITHLPQVAAMADQHLYIKKTTDDERTQTSVERLVEHARVEEIARMLSGDELTQLTKDTAGELLKLAGKKKTRV</sequence>
<feature type="coiled-coil region" evidence="10">
    <location>
        <begin position="321"/>
        <end position="372"/>
    </location>
</feature>
<keyword evidence="5 9" id="KW-0227">DNA damage</keyword>
<dbReference type="InterPro" id="IPR004604">
    <property type="entry name" value="DNA_recomb/repair_RecN"/>
</dbReference>
<evidence type="ECO:0000256" key="8">
    <source>
        <dbReference type="ARBA" id="ARBA00033408"/>
    </source>
</evidence>
<dbReference type="RefSeq" id="WP_091529021.1">
    <property type="nucleotide sequence ID" value="NZ_FOLT01000003.1"/>
</dbReference>
<evidence type="ECO:0000256" key="6">
    <source>
        <dbReference type="ARBA" id="ARBA00022840"/>
    </source>
</evidence>
<dbReference type="STRING" id="753702.SAMN04488102_103182"/>
<dbReference type="NCBIfam" id="NF008121">
    <property type="entry name" value="PRK10869.1"/>
    <property type="match status" value="1"/>
</dbReference>
<evidence type="ECO:0000313" key="13">
    <source>
        <dbReference type="Proteomes" id="UP000199612"/>
    </source>
</evidence>
<evidence type="ECO:0000256" key="4">
    <source>
        <dbReference type="ARBA" id="ARBA00022741"/>
    </source>
</evidence>
<dbReference type="PANTHER" id="PTHR11059:SF0">
    <property type="entry name" value="DNA REPAIR PROTEIN RECN"/>
    <property type="match status" value="1"/>
</dbReference>
<dbReference type="PIRSF" id="PIRSF003128">
    <property type="entry name" value="RecN"/>
    <property type="match status" value="1"/>
</dbReference>
<evidence type="ECO:0000256" key="1">
    <source>
        <dbReference type="ARBA" id="ARBA00003618"/>
    </source>
</evidence>
<dbReference type="Gene3D" id="3.40.50.300">
    <property type="entry name" value="P-loop containing nucleotide triphosphate hydrolases"/>
    <property type="match status" value="2"/>
</dbReference>
<dbReference type="OrthoDB" id="9806954at2"/>
<protein>
    <recommendedName>
        <fullName evidence="3 9">DNA repair protein RecN</fullName>
    </recommendedName>
    <alternativeName>
        <fullName evidence="8 9">Recombination protein N</fullName>
    </alternativeName>
</protein>
<keyword evidence="4" id="KW-0547">Nucleotide-binding</keyword>
<dbReference type="GO" id="GO:0009432">
    <property type="term" value="P:SOS response"/>
    <property type="evidence" value="ECO:0007669"/>
    <property type="project" value="TreeGrafter"/>
</dbReference>
<evidence type="ECO:0000313" key="12">
    <source>
        <dbReference type="EMBL" id="SFC13693.1"/>
    </source>
</evidence>
<keyword evidence="10" id="KW-0175">Coiled coil</keyword>
<dbReference type="InterPro" id="IPR003395">
    <property type="entry name" value="RecF/RecN/SMC_N"/>
</dbReference>
<evidence type="ECO:0000259" key="11">
    <source>
        <dbReference type="Pfam" id="PF02463"/>
    </source>
</evidence>
<dbReference type="FunFam" id="3.40.50.300:FF:000356">
    <property type="entry name" value="DNA repair protein RecN"/>
    <property type="match status" value="1"/>
</dbReference>
<evidence type="ECO:0000256" key="10">
    <source>
        <dbReference type="SAM" id="Coils"/>
    </source>
</evidence>
<dbReference type="GO" id="GO:0006310">
    <property type="term" value="P:DNA recombination"/>
    <property type="evidence" value="ECO:0007669"/>
    <property type="project" value="InterPro"/>
</dbReference>
<evidence type="ECO:0000256" key="2">
    <source>
        <dbReference type="ARBA" id="ARBA00009441"/>
    </source>
</evidence>
<dbReference type="PANTHER" id="PTHR11059">
    <property type="entry name" value="DNA REPAIR PROTEIN RECN"/>
    <property type="match status" value="1"/>
</dbReference>
<dbReference type="AlphaFoldDB" id="A0A1I1GWZ7"/>
<feature type="domain" description="RecF/RecN/SMC N-terminal" evidence="11">
    <location>
        <begin position="1"/>
        <end position="515"/>
    </location>
</feature>
<keyword evidence="6" id="KW-0067">ATP-binding</keyword>
<comment type="function">
    <text evidence="1 9">May be involved in recombinational repair of damaged DNA.</text>
</comment>
<evidence type="ECO:0000256" key="5">
    <source>
        <dbReference type="ARBA" id="ARBA00022763"/>
    </source>
</evidence>
<dbReference type="NCBIfam" id="TIGR00634">
    <property type="entry name" value="recN"/>
    <property type="match status" value="1"/>
</dbReference>
<accession>A0A1I1GWZ7</accession>
<comment type="similarity">
    <text evidence="2 9">Belongs to the RecN family.</text>
</comment>
<gene>
    <name evidence="12" type="ORF">SAMN04488102_103182</name>
</gene>
<dbReference type="GO" id="GO:0043590">
    <property type="term" value="C:bacterial nucleoid"/>
    <property type="evidence" value="ECO:0007669"/>
    <property type="project" value="TreeGrafter"/>
</dbReference>
<evidence type="ECO:0000256" key="7">
    <source>
        <dbReference type="ARBA" id="ARBA00023204"/>
    </source>
</evidence>
<dbReference type="SUPFAM" id="SSF52540">
    <property type="entry name" value="P-loop containing nucleoside triphosphate hydrolases"/>
    <property type="match status" value="2"/>
</dbReference>
<dbReference type="FunFam" id="3.40.50.300:FF:000319">
    <property type="entry name" value="DNA repair protein RecN"/>
    <property type="match status" value="1"/>
</dbReference>
<keyword evidence="7 9" id="KW-0234">DNA repair</keyword>
<dbReference type="EMBL" id="FOLT01000003">
    <property type="protein sequence ID" value="SFC13693.1"/>
    <property type="molecule type" value="Genomic_DNA"/>
</dbReference>
<reference evidence="13" key="1">
    <citation type="submission" date="2016-10" db="EMBL/GenBank/DDBJ databases">
        <authorList>
            <person name="Varghese N."/>
            <person name="Submissions S."/>
        </authorList>
    </citation>
    <scope>NUCLEOTIDE SEQUENCE [LARGE SCALE GENOMIC DNA]</scope>
    <source>
        <strain evidence="13">DSM 23664</strain>
    </source>
</reference>
<evidence type="ECO:0000256" key="9">
    <source>
        <dbReference type="PIRNR" id="PIRNR003128"/>
    </source>
</evidence>
<dbReference type="Proteomes" id="UP000199612">
    <property type="component" value="Unassembled WGS sequence"/>
</dbReference>
<dbReference type="InterPro" id="IPR027417">
    <property type="entry name" value="P-loop_NTPase"/>
</dbReference>
<organism evidence="12 13">
    <name type="scientific">Alkalibacterium subtropicum</name>
    <dbReference type="NCBI Taxonomy" id="753702"/>
    <lineage>
        <taxon>Bacteria</taxon>
        <taxon>Bacillati</taxon>
        <taxon>Bacillota</taxon>
        <taxon>Bacilli</taxon>
        <taxon>Lactobacillales</taxon>
        <taxon>Carnobacteriaceae</taxon>
        <taxon>Alkalibacterium</taxon>
    </lineage>
</organism>
<evidence type="ECO:0000256" key="3">
    <source>
        <dbReference type="ARBA" id="ARBA00021315"/>
    </source>
</evidence>